<keyword evidence="4" id="KW-0378">Hydrolase</keyword>
<keyword evidence="2" id="KW-0472">Membrane</keyword>
<dbReference type="AlphaFoldDB" id="E1QXJ1"/>
<feature type="compositionally biased region" description="Polar residues" evidence="1">
    <location>
        <begin position="426"/>
        <end position="435"/>
    </location>
</feature>
<dbReference type="Gene3D" id="3.60.40.10">
    <property type="entry name" value="PPM-type phosphatase domain"/>
    <property type="match status" value="1"/>
</dbReference>
<dbReference type="SUPFAM" id="SSF81606">
    <property type="entry name" value="PP2C-like"/>
    <property type="match status" value="1"/>
</dbReference>
<proteinExistence type="predicted"/>
<dbReference type="NCBIfam" id="NF033484">
    <property type="entry name" value="Stp1_PP2C_phos"/>
    <property type="match status" value="1"/>
</dbReference>
<accession>E1QXJ1</accession>
<evidence type="ECO:0000256" key="2">
    <source>
        <dbReference type="SAM" id="Phobius"/>
    </source>
</evidence>
<organism evidence="4 5">
    <name type="scientific">Olsenella uli (strain ATCC 49627 / DSM 7084 / CCUG 31166 / CIP 109912 / JCM 12494 / LMG 11480 / NCIMB 702895 / VPI D76D-27C)</name>
    <name type="common">Lactobacillus uli</name>
    <dbReference type="NCBI Taxonomy" id="633147"/>
    <lineage>
        <taxon>Bacteria</taxon>
        <taxon>Bacillati</taxon>
        <taxon>Actinomycetota</taxon>
        <taxon>Coriobacteriia</taxon>
        <taxon>Coriobacteriales</taxon>
        <taxon>Atopobiaceae</taxon>
        <taxon>Olsenella</taxon>
    </lineage>
</organism>
<keyword evidence="2" id="KW-0812">Transmembrane</keyword>
<evidence type="ECO:0000259" key="3">
    <source>
        <dbReference type="PROSITE" id="PS51746"/>
    </source>
</evidence>
<dbReference type="eggNOG" id="COG0631">
    <property type="taxonomic scope" value="Bacteria"/>
</dbReference>
<dbReference type="InterPro" id="IPR036457">
    <property type="entry name" value="PPM-type-like_dom_sf"/>
</dbReference>
<dbReference type="RefSeq" id="WP_013252595.1">
    <property type="nucleotide sequence ID" value="NC_014363.1"/>
</dbReference>
<evidence type="ECO:0000313" key="4">
    <source>
        <dbReference type="EMBL" id="ADK68844.1"/>
    </source>
</evidence>
<feature type="region of interest" description="Disordered" evidence="1">
    <location>
        <begin position="394"/>
        <end position="435"/>
    </location>
</feature>
<evidence type="ECO:0000256" key="1">
    <source>
        <dbReference type="SAM" id="MobiDB-lite"/>
    </source>
</evidence>
<dbReference type="CDD" id="cd00143">
    <property type="entry name" value="PP2Cc"/>
    <property type="match status" value="1"/>
</dbReference>
<dbReference type="KEGG" id="ols:Olsu_1756"/>
<gene>
    <name evidence="4" type="ordered locus">Olsu_1756</name>
</gene>
<dbReference type="PROSITE" id="PS51746">
    <property type="entry name" value="PPM_2"/>
    <property type="match status" value="1"/>
</dbReference>
<dbReference type="PANTHER" id="PTHR47992">
    <property type="entry name" value="PROTEIN PHOSPHATASE"/>
    <property type="match status" value="1"/>
</dbReference>
<dbReference type="InterPro" id="IPR015655">
    <property type="entry name" value="PP2C"/>
</dbReference>
<dbReference type="GeneID" id="78513137"/>
<dbReference type="SMART" id="SM00331">
    <property type="entry name" value="PP2C_SIG"/>
    <property type="match status" value="1"/>
</dbReference>
<dbReference type="GO" id="GO:0004722">
    <property type="term" value="F:protein serine/threonine phosphatase activity"/>
    <property type="evidence" value="ECO:0007669"/>
    <property type="project" value="UniProtKB-EC"/>
</dbReference>
<evidence type="ECO:0000313" key="5">
    <source>
        <dbReference type="Proteomes" id="UP000000333"/>
    </source>
</evidence>
<sequence length="435" mass="45125">MTGIPLHRTDFETMLSGHGRKEPVNSPGHDTLPLESREGGDARSGATSSIAWGARTDVGLVRGHNEDSFLVQPPVFAVCDGMGGHAAGEVASSISVQTIGARAPIHADDVLLGAAVEAANAAVIEGAAQGLGKPGMGCTASCVHIEGSKVAVAHVGDSRIYLLHQGTLVRLTHDHSYVEELVDAGEITADEARVHPSRSVITRALGSDPDMYADHFTLDISAGDRIVLCSDGLSSMVEDSEIEAIAVSSALPQTAADNLVAAALEAGGHDNVTVVVVDVNDDGLAEVHRRQRRRWLFDAGVVGLVLAAALIGVSAAFVNASWYLADHNGTVAVYHGVQGDILGFQLSSLSSTSSVETKDLPTSVQDSLRDGLRVGSEEEARVTIESYRDQIDADKSAAAVTADRSKTGTDTSSANPATPEGETDGGRQTTGEGGR</sequence>
<dbReference type="SMART" id="SM00332">
    <property type="entry name" value="PP2Cc"/>
    <property type="match status" value="1"/>
</dbReference>
<dbReference type="InterPro" id="IPR001932">
    <property type="entry name" value="PPM-type_phosphatase-like_dom"/>
</dbReference>
<reference evidence="4 5" key="1">
    <citation type="journal article" date="2010" name="Stand. Genomic Sci.">
        <title>Complete genome sequence of Olsenella uli type strain (VPI D76D-27C).</title>
        <authorList>
            <person name="Goker M."/>
            <person name="Held B."/>
            <person name="Lucas S."/>
            <person name="Nolan M."/>
            <person name="Yasawong M."/>
            <person name="Glavina Del Rio T."/>
            <person name="Tice H."/>
            <person name="Cheng J.F."/>
            <person name="Bruce D."/>
            <person name="Detter J.C."/>
            <person name="Tapia R."/>
            <person name="Han C."/>
            <person name="Goodwin L."/>
            <person name="Pitluck S."/>
            <person name="Liolios K."/>
            <person name="Ivanova N."/>
            <person name="Mavromatis K."/>
            <person name="Mikhailova N."/>
            <person name="Pati A."/>
            <person name="Chen A."/>
            <person name="Palaniappan K."/>
            <person name="Land M."/>
            <person name="Hauser L."/>
            <person name="Chang Y.J."/>
            <person name="Jeffries C.D."/>
            <person name="Rohde M."/>
            <person name="Sikorski J."/>
            <person name="Pukall R."/>
            <person name="Woyke T."/>
            <person name="Bristow J."/>
            <person name="Eisen J.A."/>
            <person name="Markowitz V."/>
            <person name="Hugenholtz P."/>
            <person name="Kyrpides N.C."/>
            <person name="Klenk H.P."/>
            <person name="Lapidus A."/>
        </authorList>
    </citation>
    <scope>NUCLEOTIDE SEQUENCE [LARGE SCALE GENOMIC DNA]</scope>
    <source>
        <strain evidence="5">ATCC 49627 / DSM 7084 / CIP 109912 / JCM 12494 / NCIMB 702895 / VPI D76D-27C</strain>
    </source>
</reference>
<dbReference type="OrthoDB" id="9801841at2"/>
<dbReference type="STRING" id="633147.Olsu_1756"/>
<protein>
    <submittedName>
        <fullName evidence="4">Protein serine/threonine phosphatase</fullName>
        <ecNumber evidence="4">3.1.3.16</ecNumber>
    </submittedName>
</protein>
<dbReference type="PATRIC" id="fig|633147.7.peg.1463"/>
<feature type="region of interest" description="Disordered" evidence="1">
    <location>
        <begin position="1"/>
        <end position="48"/>
    </location>
</feature>
<dbReference type="Proteomes" id="UP000000333">
    <property type="component" value="Chromosome"/>
</dbReference>
<dbReference type="Pfam" id="PF13672">
    <property type="entry name" value="PP2C_2"/>
    <property type="match status" value="1"/>
</dbReference>
<name>E1QXJ1_OLSUV</name>
<feature type="transmembrane region" description="Helical" evidence="2">
    <location>
        <begin position="295"/>
        <end position="318"/>
    </location>
</feature>
<keyword evidence="5" id="KW-1185">Reference proteome</keyword>
<dbReference type="EC" id="3.1.3.16" evidence="4"/>
<keyword evidence="2" id="KW-1133">Transmembrane helix</keyword>
<dbReference type="HOGENOM" id="CLU_025431_2_1_11"/>
<dbReference type="EMBL" id="CP002106">
    <property type="protein sequence ID" value="ADK68844.1"/>
    <property type="molecule type" value="Genomic_DNA"/>
</dbReference>
<feature type="domain" description="PPM-type phosphatase" evidence="3">
    <location>
        <begin position="43"/>
        <end position="279"/>
    </location>
</feature>